<evidence type="ECO:0000259" key="7">
    <source>
        <dbReference type="Pfam" id="PF14322"/>
    </source>
</evidence>
<keyword evidence="5" id="KW-0998">Cell outer membrane</keyword>
<name>A0ABV9L0C8_9BACT</name>
<dbReference type="Gene3D" id="1.25.40.390">
    <property type="match status" value="1"/>
</dbReference>
<evidence type="ECO:0000256" key="4">
    <source>
        <dbReference type="ARBA" id="ARBA00023136"/>
    </source>
</evidence>
<evidence type="ECO:0000256" key="2">
    <source>
        <dbReference type="ARBA" id="ARBA00006275"/>
    </source>
</evidence>
<dbReference type="InterPro" id="IPR033985">
    <property type="entry name" value="SusD-like_N"/>
</dbReference>
<keyword evidence="9" id="KW-1185">Reference proteome</keyword>
<accession>A0ABV9L0C8</accession>
<keyword evidence="4" id="KW-0472">Membrane</keyword>
<dbReference type="InterPro" id="IPR011990">
    <property type="entry name" value="TPR-like_helical_dom_sf"/>
</dbReference>
<keyword evidence="3" id="KW-0732">Signal</keyword>
<comment type="caution">
    <text evidence="8">The sequence shown here is derived from an EMBL/GenBank/DDBJ whole genome shotgun (WGS) entry which is preliminary data.</text>
</comment>
<protein>
    <submittedName>
        <fullName evidence="8">RagB/SusD family nutrient uptake outer membrane protein</fullName>
    </submittedName>
</protein>
<dbReference type="Proteomes" id="UP001596023">
    <property type="component" value="Unassembled WGS sequence"/>
</dbReference>
<evidence type="ECO:0000313" key="9">
    <source>
        <dbReference type="Proteomes" id="UP001596023"/>
    </source>
</evidence>
<evidence type="ECO:0000259" key="6">
    <source>
        <dbReference type="Pfam" id="PF07980"/>
    </source>
</evidence>
<sequence length="593" mass="68204">MNTLNIVKSSIIAIGLITMVSCVDLEPHPLSFYAPENTYNTKEGLEAGLNTCRKQIKWEWFGDAFSNLNPLVFEYAYSDMSVMGSPETKEIHNLEIQLTPESDISAYMRYWEYCWNGIKYANTIVSRVETVEGISEQDKNALLSEAYFHRAYWYYLLTHQWGDVPLIIEEVAEPKIDFNSVSRAKILHQMKADMEFAVKWLPKDVTRGAVNRAAGEHLLTKLYLSVGEFQNAVDAATRCINDNGLSLMKTRFGKNASNASLDVFNDLFGEVNISDAANKEAIFVLQERYGLLGNVQGNGSQRMRNYVPYWSNGAAVKTPDGKQGTTFDTGPYDGYEQVAELGRGISKIRPSNYHQYEIWKNYGNDMRRNNNNWYDINTLKYNRPPSKSGSATWFGKPVQRAFVTDTMRCYYSFPRVKVLIYKDDINKGKTPSGGFTDQYVFRLAETYLMRAEAYYWLNNIPLATKDVNEIRSRAKAPTLTSVTLDDILDERARELFIEEHRKTELTRIAFIMAQLGKDGYNLKDFSTKNWYYDRIMEKNNFYREQYFYSTNAFVMKPYHVLWPVPHKAITANTMGRINQNIGYPGAENNIPVE</sequence>
<evidence type="ECO:0000256" key="3">
    <source>
        <dbReference type="ARBA" id="ARBA00022729"/>
    </source>
</evidence>
<dbReference type="EMBL" id="JBHSGN010000121">
    <property type="protein sequence ID" value="MFC4675939.1"/>
    <property type="molecule type" value="Genomic_DNA"/>
</dbReference>
<feature type="domain" description="RagB/SusD" evidence="6">
    <location>
        <begin position="280"/>
        <end position="583"/>
    </location>
</feature>
<proteinExistence type="inferred from homology"/>
<evidence type="ECO:0000256" key="5">
    <source>
        <dbReference type="ARBA" id="ARBA00023237"/>
    </source>
</evidence>
<evidence type="ECO:0000313" key="8">
    <source>
        <dbReference type="EMBL" id="MFC4675939.1"/>
    </source>
</evidence>
<dbReference type="InterPro" id="IPR012944">
    <property type="entry name" value="SusD_RagB_dom"/>
</dbReference>
<comment type="similarity">
    <text evidence="2">Belongs to the SusD family.</text>
</comment>
<evidence type="ECO:0000256" key="1">
    <source>
        <dbReference type="ARBA" id="ARBA00004442"/>
    </source>
</evidence>
<gene>
    <name evidence="8" type="ORF">ACFO6W_19815</name>
</gene>
<feature type="domain" description="SusD-like N-terminal" evidence="7">
    <location>
        <begin position="78"/>
        <end position="224"/>
    </location>
</feature>
<reference evidence="9" key="1">
    <citation type="journal article" date="2019" name="Int. J. Syst. Evol. Microbiol.">
        <title>The Global Catalogue of Microorganisms (GCM) 10K type strain sequencing project: providing services to taxonomists for standard genome sequencing and annotation.</title>
        <authorList>
            <consortium name="The Broad Institute Genomics Platform"/>
            <consortium name="The Broad Institute Genome Sequencing Center for Infectious Disease"/>
            <person name="Wu L."/>
            <person name="Ma J."/>
        </authorList>
    </citation>
    <scope>NUCLEOTIDE SEQUENCE [LARGE SCALE GENOMIC DNA]</scope>
    <source>
        <strain evidence="9">CCUG 66188</strain>
    </source>
</reference>
<dbReference type="Pfam" id="PF07980">
    <property type="entry name" value="SusD_RagB"/>
    <property type="match status" value="1"/>
</dbReference>
<comment type="subcellular location">
    <subcellularLocation>
        <location evidence="1">Cell outer membrane</location>
    </subcellularLocation>
</comment>
<organism evidence="8 9">
    <name type="scientific">Dysgonomonas termitidis</name>
    <dbReference type="NCBI Taxonomy" id="1516126"/>
    <lineage>
        <taxon>Bacteria</taxon>
        <taxon>Pseudomonadati</taxon>
        <taxon>Bacteroidota</taxon>
        <taxon>Bacteroidia</taxon>
        <taxon>Bacteroidales</taxon>
        <taxon>Dysgonomonadaceae</taxon>
        <taxon>Dysgonomonas</taxon>
    </lineage>
</organism>
<dbReference type="SUPFAM" id="SSF48452">
    <property type="entry name" value="TPR-like"/>
    <property type="match status" value="1"/>
</dbReference>
<dbReference type="Pfam" id="PF14322">
    <property type="entry name" value="SusD-like_3"/>
    <property type="match status" value="1"/>
</dbReference>
<dbReference type="RefSeq" id="WP_379999656.1">
    <property type="nucleotide sequence ID" value="NZ_JBHSGN010000121.1"/>
</dbReference>